<dbReference type="Proteomes" id="UP000828390">
    <property type="component" value="Unassembled WGS sequence"/>
</dbReference>
<reference evidence="2" key="1">
    <citation type="journal article" date="2019" name="bioRxiv">
        <title>The Genome of the Zebra Mussel, Dreissena polymorpha: A Resource for Invasive Species Research.</title>
        <authorList>
            <person name="McCartney M.A."/>
            <person name="Auch B."/>
            <person name="Kono T."/>
            <person name="Mallez S."/>
            <person name="Zhang Y."/>
            <person name="Obille A."/>
            <person name="Becker A."/>
            <person name="Abrahante J.E."/>
            <person name="Garbe J."/>
            <person name="Badalamenti J.P."/>
            <person name="Herman A."/>
            <person name="Mangelson H."/>
            <person name="Liachko I."/>
            <person name="Sullivan S."/>
            <person name="Sone E.D."/>
            <person name="Koren S."/>
            <person name="Silverstein K.A.T."/>
            <person name="Beckman K.B."/>
            <person name="Gohl D.M."/>
        </authorList>
    </citation>
    <scope>NUCLEOTIDE SEQUENCE</scope>
    <source>
        <strain evidence="2">Duluth1</strain>
        <tissue evidence="2">Whole animal</tissue>
    </source>
</reference>
<sequence>MLKRWRNPNTQYFTSTKEDYIVAGMDNSDNADKSSISGTEGLHYAALVVFQDDIVKRPLSKPPVSNTEISRAHPILKTKQTMSRGTSPYQANS</sequence>
<comment type="caution">
    <text evidence="2">The sequence shown here is derived from an EMBL/GenBank/DDBJ whole genome shotgun (WGS) entry which is preliminary data.</text>
</comment>
<reference evidence="2" key="2">
    <citation type="submission" date="2020-11" db="EMBL/GenBank/DDBJ databases">
        <authorList>
            <person name="McCartney M.A."/>
            <person name="Auch B."/>
            <person name="Kono T."/>
            <person name="Mallez S."/>
            <person name="Becker A."/>
            <person name="Gohl D.M."/>
            <person name="Silverstein K.A.T."/>
            <person name="Koren S."/>
            <person name="Bechman K.B."/>
            <person name="Herman A."/>
            <person name="Abrahante J.E."/>
            <person name="Garbe J."/>
        </authorList>
    </citation>
    <scope>NUCLEOTIDE SEQUENCE</scope>
    <source>
        <strain evidence="2">Duluth1</strain>
        <tissue evidence="2">Whole animal</tissue>
    </source>
</reference>
<dbReference type="EMBL" id="JAIWYP010000016">
    <property type="protein sequence ID" value="KAH3698420.1"/>
    <property type="molecule type" value="Genomic_DNA"/>
</dbReference>
<keyword evidence="3" id="KW-1185">Reference proteome</keyword>
<feature type="region of interest" description="Disordered" evidence="1">
    <location>
        <begin position="59"/>
        <end position="93"/>
    </location>
</feature>
<evidence type="ECO:0000313" key="2">
    <source>
        <dbReference type="EMBL" id="KAH3698420.1"/>
    </source>
</evidence>
<organism evidence="2 3">
    <name type="scientific">Dreissena polymorpha</name>
    <name type="common">Zebra mussel</name>
    <name type="synonym">Mytilus polymorpha</name>
    <dbReference type="NCBI Taxonomy" id="45954"/>
    <lineage>
        <taxon>Eukaryota</taxon>
        <taxon>Metazoa</taxon>
        <taxon>Spiralia</taxon>
        <taxon>Lophotrochozoa</taxon>
        <taxon>Mollusca</taxon>
        <taxon>Bivalvia</taxon>
        <taxon>Autobranchia</taxon>
        <taxon>Heteroconchia</taxon>
        <taxon>Euheterodonta</taxon>
        <taxon>Imparidentia</taxon>
        <taxon>Neoheterodontei</taxon>
        <taxon>Myida</taxon>
        <taxon>Dreissenoidea</taxon>
        <taxon>Dreissenidae</taxon>
        <taxon>Dreissena</taxon>
    </lineage>
</organism>
<evidence type="ECO:0000313" key="3">
    <source>
        <dbReference type="Proteomes" id="UP000828390"/>
    </source>
</evidence>
<dbReference type="AlphaFoldDB" id="A0A9D3YDK0"/>
<accession>A0A9D3YDK0</accession>
<proteinExistence type="predicted"/>
<evidence type="ECO:0000256" key="1">
    <source>
        <dbReference type="SAM" id="MobiDB-lite"/>
    </source>
</evidence>
<name>A0A9D3YDK0_DREPO</name>
<gene>
    <name evidence="2" type="ORF">DPMN_085940</name>
</gene>
<protein>
    <submittedName>
        <fullName evidence="2">Uncharacterized protein</fullName>
    </submittedName>
</protein>
<feature type="compositionally biased region" description="Polar residues" evidence="1">
    <location>
        <begin position="78"/>
        <end position="93"/>
    </location>
</feature>